<sequence length="554" mass="61862">MVGGPGASWENMSDVKQLRPLTAVCHTWRMVAIGTPSLWPTALVCQTPDQESPWYKLCLASSGQGYLDVFADLATRRGVTKFLMQHGARVRSLCLVYPENQDSMRYGPMQLALPLPNLERCTISEGLIERTSTIRHPSYALFPNSPRLSMLRLLSCDFLPSQPFPALSHLCVMKCAVRLEDLLNLISQSPQLQVLKLYLNGPDRWWIDVPSLEAWRARPRRVSPQLRELEIVDYLPVLNWNDVEPNPNHTIWYNVLSSVTVPLACVTRIGAISSEHLTETLDRLHVGSHATHAYLTKRWTYCQPSQCGFSLHALNQEDHLDVVLGVLYDQSIPEHTLHSHLSSAFASFTALRRLWVRLDTRLTLLGHDTLARMLAALPALEFLALFASDATRSYLPCTELLPMSGLAPAPPRPGTPNAALRCPRLATLVLNPRGWPCAAPASGQVAYARTFARARAAAGAPLTRLLLCESEQEPGLEQGLERLDVFSLETVDLMRMRGLHLSRAGARETVLREYDAAGARVRTHDGDAYVVAERMWAEGIEWSGPEGEWTQSFR</sequence>
<dbReference type="Proteomes" id="UP000184267">
    <property type="component" value="Unassembled WGS sequence"/>
</dbReference>
<dbReference type="AlphaFoldDB" id="A0A1M2W585"/>
<evidence type="ECO:0000313" key="2">
    <source>
        <dbReference type="Proteomes" id="UP000184267"/>
    </source>
</evidence>
<reference evidence="1 2" key="1">
    <citation type="submission" date="2016-10" db="EMBL/GenBank/DDBJ databases">
        <title>Genome sequence of the basidiomycete white-rot fungus Trametes pubescens.</title>
        <authorList>
            <person name="Makela M.R."/>
            <person name="Granchi Z."/>
            <person name="Peng M."/>
            <person name="De Vries R.P."/>
            <person name="Grigoriev I."/>
            <person name="Riley R."/>
            <person name="Hilden K."/>
        </authorList>
    </citation>
    <scope>NUCLEOTIDE SEQUENCE [LARGE SCALE GENOMIC DNA]</scope>
    <source>
        <strain evidence="1 2">FBCC735</strain>
    </source>
</reference>
<dbReference type="STRING" id="154538.A0A1M2W585"/>
<protein>
    <recommendedName>
        <fullName evidence="3">F-box domain-containing protein</fullName>
    </recommendedName>
</protein>
<gene>
    <name evidence="1" type="ORF">TRAPUB_8477</name>
</gene>
<evidence type="ECO:0008006" key="3">
    <source>
        <dbReference type="Google" id="ProtNLM"/>
    </source>
</evidence>
<dbReference type="InterPro" id="IPR032675">
    <property type="entry name" value="LRR_dom_sf"/>
</dbReference>
<name>A0A1M2W585_TRAPU</name>
<comment type="caution">
    <text evidence="1">The sequence shown here is derived from an EMBL/GenBank/DDBJ whole genome shotgun (WGS) entry which is preliminary data.</text>
</comment>
<evidence type="ECO:0000313" key="1">
    <source>
        <dbReference type="EMBL" id="OJT15034.1"/>
    </source>
</evidence>
<dbReference type="OrthoDB" id="2735622at2759"/>
<dbReference type="Gene3D" id="3.80.10.10">
    <property type="entry name" value="Ribonuclease Inhibitor"/>
    <property type="match status" value="1"/>
</dbReference>
<proteinExistence type="predicted"/>
<dbReference type="SUPFAM" id="SSF52047">
    <property type="entry name" value="RNI-like"/>
    <property type="match status" value="1"/>
</dbReference>
<keyword evidence="2" id="KW-1185">Reference proteome</keyword>
<dbReference type="OMA" id="YLPCTEL"/>
<dbReference type="EMBL" id="MNAD01000215">
    <property type="protein sequence ID" value="OJT15034.1"/>
    <property type="molecule type" value="Genomic_DNA"/>
</dbReference>
<accession>A0A1M2W585</accession>
<organism evidence="1 2">
    <name type="scientific">Trametes pubescens</name>
    <name type="common">White-rot fungus</name>
    <dbReference type="NCBI Taxonomy" id="154538"/>
    <lineage>
        <taxon>Eukaryota</taxon>
        <taxon>Fungi</taxon>
        <taxon>Dikarya</taxon>
        <taxon>Basidiomycota</taxon>
        <taxon>Agaricomycotina</taxon>
        <taxon>Agaricomycetes</taxon>
        <taxon>Polyporales</taxon>
        <taxon>Polyporaceae</taxon>
        <taxon>Trametes</taxon>
    </lineage>
</organism>